<dbReference type="HAMAP" id="MF_01302_B">
    <property type="entry name" value="Ribosomal_uS8_B"/>
    <property type="match status" value="1"/>
</dbReference>
<dbReference type="FunFam" id="3.30.1370.30:FF:000002">
    <property type="entry name" value="30S ribosomal protein S8"/>
    <property type="match status" value="1"/>
</dbReference>
<dbReference type="GO" id="GO:0005840">
    <property type="term" value="C:ribosome"/>
    <property type="evidence" value="ECO:0007669"/>
    <property type="project" value="UniProtKB-KW"/>
</dbReference>
<dbReference type="FunFam" id="3.30.1490.10:FF:000001">
    <property type="entry name" value="30S ribosomal protein S8"/>
    <property type="match status" value="1"/>
</dbReference>
<evidence type="ECO:0000256" key="2">
    <source>
        <dbReference type="ARBA" id="ARBA00022730"/>
    </source>
</evidence>
<protein>
    <recommendedName>
        <fullName evidence="6 7">Small ribosomal subunit protein uS8</fullName>
    </recommendedName>
</protein>
<dbReference type="PROSITE" id="PS00053">
    <property type="entry name" value="RIBOSOMAL_S8"/>
    <property type="match status" value="1"/>
</dbReference>
<evidence type="ECO:0000313" key="9">
    <source>
        <dbReference type="EMBL" id="PIP23655.1"/>
    </source>
</evidence>
<reference evidence="9 10" key="1">
    <citation type="submission" date="2017-09" db="EMBL/GenBank/DDBJ databases">
        <title>Depth-based differentiation of microbial function through sediment-hosted aquifers and enrichment of novel symbionts in the deep terrestrial subsurface.</title>
        <authorList>
            <person name="Probst A.J."/>
            <person name="Ladd B."/>
            <person name="Jarett J.K."/>
            <person name="Geller-Mcgrath D.E."/>
            <person name="Sieber C.M."/>
            <person name="Emerson J.B."/>
            <person name="Anantharaman K."/>
            <person name="Thomas B.C."/>
            <person name="Malmstrom R."/>
            <person name="Stieglmeier M."/>
            <person name="Klingl A."/>
            <person name="Woyke T."/>
            <person name="Ryan C.M."/>
            <person name="Banfield J.F."/>
        </authorList>
    </citation>
    <scope>NUCLEOTIDE SEQUENCE [LARGE SCALE GENOMIC DNA]</scope>
    <source>
        <strain evidence="9">CG23_combo_of_CG06-09_8_20_14_all_38_19</strain>
    </source>
</reference>
<dbReference type="EMBL" id="PCRP01000032">
    <property type="protein sequence ID" value="PIP23655.1"/>
    <property type="molecule type" value="Genomic_DNA"/>
</dbReference>
<comment type="caution">
    <text evidence="9">The sequence shown here is derived from an EMBL/GenBank/DDBJ whole genome shotgun (WGS) entry which is preliminary data.</text>
</comment>
<comment type="similarity">
    <text evidence="1 7 8">Belongs to the universal ribosomal protein uS8 family.</text>
</comment>
<comment type="subunit">
    <text evidence="7">Part of the 30S ribosomal subunit. Contacts proteins S5 and S12.</text>
</comment>
<dbReference type="InterPro" id="IPR047863">
    <property type="entry name" value="Ribosomal_uS8_CS"/>
</dbReference>
<dbReference type="Gene3D" id="3.30.1370.30">
    <property type="match status" value="1"/>
</dbReference>
<evidence type="ECO:0000256" key="8">
    <source>
        <dbReference type="RuleBase" id="RU003660"/>
    </source>
</evidence>
<evidence type="ECO:0000256" key="7">
    <source>
        <dbReference type="HAMAP-Rule" id="MF_01302"/>
    </source>
</evidence>
<accession>A0A2G9YWN6</accession>
<dbReference type="Gene3D" id="3.30.1490.10">
    <property type="match status" value="1"/>
</dbReference>
<dbReference type="PANTHER" id="PTHR11758">
    <property type="entry name" value="40S RIBOSOMAL PROTEIN S15A"/>
    <property type="match status" value="1"/>
</dbReference>
<dbReference type="SUPFAM" id="SSF56047">
    <property type="entry name" value="Ribosomal protein S8"/>
    <property type="match status" value="1"/>
</dbReference>
<dbReference type="GO" id="GO:0006412">
    <property type="term" value="P:translation"/>
    <property type="evidence" value="ECO:0007669"/>
    <property type="project" value="UniProtKB-UniRule"/>
</dbReference>
<dbReference type="InterPro" id="IPR000630">
    <property type="entry name" value="Ribosomal_uS8"/>
</dbReference>
<gene>
    <name evidence="7" type="primary">rpsH</name>
    <name evidence="9" type="ORF">COX36_02040</name>
</gene>
<organism evidence="9 10">
    <name type="scientific">Candidatus Nealsonbacteria bacterium CG23_combo_of_CG06-09_8_20_14_all_38_19</name>
    <dbReference type="NCBI Taxonomy" id="1974721"/>
    <lineage>
        <taxon>Bacteria</taxon>
        <taxon>Candidatus Nealsoniibacteriota</taxon>
    </lineage>
</organism>
<keyword evidence="5 7" id="KW-0687">Ribonucleoprotein</keyword>
<evidence type="ECO:0000256" key="4">
    <source>
        <dbReference type="ARBA" id="ARBA00022980"/>
    </source>
</evidence>
<proteinExistence type="inferred from homology"/>
<name>A0A2G9YWN6_9BACT</name>
<sequence length="135" mass="15135">MTDPITDMLNRIRNAQAVLRPAVEVPYSNLKQAIAKILEKEGFIVKSEKKGKKTKKILEIILKYENSTEGGLPVPVISDLKRISKSGQRIYISTKKIRKVRDGFGIAIISTPKGLMTNKEARKQKLGGEVICEVW</sequence>
<dbReference type="GO" id="GO:1990904">
    <property type="term" value="C:ribonucleoprotein complex"/>
    <property type="evidence" value="ECO:0007669"/>
    <property type="project" value="UniProtKB-KW"/>
</dbReference>
<dbReference type="GO" id="GO:0019843">
    <property type="term" value="F:rRNA binding"/>
    <property type="evidence" value="ECO:0007669"/>
    <property type="project" value="UniProtKB-UniRule"/>
</dbReference>
<dbReference type="InterPro" id="IPR035987">
    <property type="entry name" value="Ribosomal_uS8_sf"/>
</dbReference>
<dbReference type="Pfam" id="PF00410">
    <property type="entry name" value="Ribosomal_S8"/>
    <property type="match status" value="1"/>
</dbReference>
<dbReference type="GO" id="GO:0003735">
    <property type="term" value="F:structural constituent of ribosome"/>
    <property type="evidence" value="ECO:0007669"/>
    <property type="project" value="InterPro"/>
</dbReference>
<evidence type="ECO:0000256" key="1">
    <source>
        <dbReference type="ARBA" id="ARBA00006471"/>
    </source>
</evidence>
<dbReference type="GO" id="GO:0005737">
    <property type="term" value="C:cytoplasm"/>
    <property type="evidence" value="ECO:0007669"/>
    <property type="project" value="UniProtKB-ARBA"/>
</dbReference>
<keyword evidence="3 7" id="KW-0694">RNA-binding</keyword>
<dbReference type="NCBIfam" id="NF001109">
    <property type="entry name" value="PRK00136.1"/>
    <property type="match status" value="1"/>
</dbReference>
<evidence type="ECO:0000256" key="5">
    <source>
        <dbReference type="ARBA" id="ARBA00023274"/>
    </source>
</evidence>
<evidence type="ECO:0000256" key="6">
    <source>
        <dbReference type="ARBA" id="ARBA00035258"/>
    </source>
</evidence>
<keyword evidence="2 7" id="KW-0699">rRNA-binding</keyword>
<dbReference type="Proteomes" id="UP000230273">
    <property type="component" value="Unassembled WGS sequence"/>
</dbReference>
<evidence type="ECO:0000256" key="3">
    <source>
        <dbReference type="ARBA" id="ARBA00022884"/>
    </source>
</evidence>
<evidence type="ECO:0000313" key="10">
    <source>
        <dbReference type="Proteomes" id="UP000230273"/>
    </source>
</evidence>
<comment type="function">
    <text evidence="7">One of the primary rRNA binding proteins, it binds directly to 16S rRNA central domain where it helps coordinate assembly of the platform of the 30S subunit.</text>
</comment>
<keyword evidence="4 7" id="KW-0689">Ribosomal protein</keyword>
<dbReference type="AlphaFoldDB" id="A0A2G9YWN6"/>